<evidence type="ECO:0000313" key="2">
    <source>
        <dbReference type="EMBL" id="GFR95371.1"/>
    </source>
</evidence>
<accession>A0AAV4HE82</accession>
<sequence>MQSTGLNPHYSASAPKAESTDTSASMTINESTPMNWIPIFRQPRPRNPSWLSYYDITVPGEITRPILSIVNQNGFEIGKNKPVTTPDELIRFESNIAKVLTLYKEKKFIEALKTAITLVNILSSNPEANDLILYLKSVIFLCLIMQDMTSCLHLPAADSEDFINWLLDIAYAASDDTGTLPANSKLMLFCWRWAADAGSQRARQLLIKALLFSESCPDTLSTDVNFFPAEASRHLSDMAQDNTQLPSPMDYHEVAINKMVKLVKLRNTTDFHHEKNELVKFLRAQPYPEIQLLIPFIYTSEAFGAPEYDEARNYLEALHTDPDEKQSSPFVVNVYQFWQVTCALARDASATHTIETLNQLAQQNFLAAIHLLNATATMDDTVLVDRLLDTPCVKAQDFLAWRTHSGIPAFLHQLFMCGLHSRKPEQCDLLCIELSLATGKPNCDIINNLESLAEEKILQDNPIEACRYYKQAWDLEDPVDKRCKSRRKKEVPEDYQIRRAGLPDYYQQLSSIRTVSAHPLETHYRFNQFMSAWEHMQESKDPSVLKGWIEQACTFLNYSYWHISPDMCQTLIERCNLTIKKQHMLSITLAHSTINQLINLLNNTLDKSTTGTPHHSTLQAYLLRMKQSLTGLPAPFQEAHTIDEMAKLPLIHSSYNAYMKHHHIMPKIQAAESIDDIIENLKRLTIEHEFDPATLVRLVTKWFTLLPMESSTEILSLLQKKLEEYLSSRNETKFTLESQLVWATNNYYQNHTDKTSRSMKNAIEKMEKQKTALLVEKPEQMLRNRHGLSKEERDLYFWARNSCETKAEFPFQYFIHNIRLYHPRTILKIFFHGDMQSKEQCISKIREIEIRNKESKHFVRFFIYQLESNKSNMESFLDETLRGRALDDEEKSILLWYAYESSLITDDVLAQQTVFLDQESPHYLFIRILIEDDRHSDLFGNLTSSSKIMSLGMHYQHSVGFKLLSLGKLKDAADMWLECQSAYHLAMLKWHHGIQPRTNIAIDVTQQLLTAAEKGQVKAQCELIHWFLLQQKKGKVINPLLKYRSCRFVHMPNPLAGGESVLYQGITQYLGFGCDADPVVGEDKIRKALTQDPLTVALRLYDLKEQGLFELPNETTDYLLLYSQALSKRCNDPFSRRDNYFTNLLLSYGINKLQRLLVTLHNRAEADPLAQPTFQNVADLLNQWISQCLGVAAPPIIPIMETPKVPSCNRSDVKRAIERAIADDWKSCAIAEMDNLISQLREGKTDLDTETQEELCTLLFIMPLRSWELANHADVIIDHISKPEKITEIITFWMTTLIFTDTDEQKVLLAEIILRSLPKGQPIEPQNREEIIHFLGFLIHSRPIPEEAKYLLDTISVSDREGLLLKGLPEGVNQNPEIYQQYVSTSHAPSFHLIHEIWRILKPKNETGLIRETLKALTRQEPLQLQGIELNDEKLQNINLYSLCDEFRIPARKWLLENTPTLPKGLIDPLIQSHKEKPSKPIPPQHLDQSIRDFVRDEKHYSMRRLLEILIMTESNKINPSLLQAYTDKIKKIASEVMNHPVVTRDQQDIRLRAYAILTILS</sequence>
<reference evidence="2 3" key="1">
    <citation type="journal article" date="2021" name="Elife">
        <title>Chloroplast acquisition without the gene transfer in kleptoplastic sea slugs, Plakobranchus ocellatus.</title>
        <authorList>
            <person name="Maeda T."/>
            <person name="Takahashi S."/>
            <person name="Yoshida T."/>
            <person name="Shimamura S."/>
            <person name="Takaki Y."/>
            <person name="Nagai Y."/>
            <person name="Toyoda A."/>
            <person name="Suzuki Y."/>
            <person name="Arimoto A."/>
            <person name="Ishii H."/>
            <person name="Satoh N."/>
            <person name="Nishiyama T."/>
            <person name="Hasebe M."/>
            <person name="Maruyama T."/>
            <person name="Minagawa J."/>
            <person name="Obokata J."/>
            <person name="Shigenobu S."/>
        </authorList>
    </citation>
    <scope>NUCLEOTIDE SEQUENCE [LARGE SCALE GENOMIC DNA]</scope>
</reference>
<organism evidence="2 3">
    <name type="scientific">Elysia marginata</name>
    <dbReference type="NCBI Taxonomy" id="1093978"/>
    <lineage>
        <taxon>Eukaryota</taxon>
        <taxon>Metazoa</taxon>
        <taxon>Spiralia</taxon>
        <taxon>Lophotrochozoa</taxon>
        <taxon>Mollusca</taxon>
        <taxon>Gastropoda</taxon>
        <taxon>Heterobranchia</taxon>
        <taxon>Euthyneura</taxon>
        <taxon>Panpulmonata</taxon>
        <taxon>Sacoglossa</taxon>
        <taxon>Placobranchoidea</taxon>
        <taxon>Plakobranchidae</taxon>
        <taxon>Elysia</taxon>
    </lineage>
</organism>
<proteinExistence type="predicted"/>
<comment type="caution">
    <text evidence="2">The sequence shown here is derived from an EMBL/GenBank/DDBJ whole genome shotgun (WGS) entry which is preliminary data.</text>
</comment>
<feature type="region of interest" description="Disordered" evidence="1">
    <location>
        <begin position="1"/>
        <end position="25"/>
    </location>
</feature>
<dbReference type="EMBL" id="BMAT01012602">
    <property type="protein sequence ID" value="GFR95371.1"/>
    <property type="molecule type" value="Genomic_DNA"/>
</dbReference>
<gene>
    <name evidence="2" type="ORF">ElyMa_006272200</name>
</gene>
<evidence type="ECO:0008006" key="4">
    <source>
        <dbReference type="Google" id="ProtNLM"/>
    </source>
</evidence>
<dbReference type="Proteomes" id="UP000762676">
    <property type="component" value="Unassembled WGS sequence"/>
</dbReference>
<evidence type="ECO:0000313" key="3">
    <source>
        <dbReference type="Proteomes" id="UP000762676"/>
    </source>
</evidence>
<name>A0AAV4HE82_9GAST</name>
<protein>
    <recommendedName>
        <fullName evidence="4">RZZ complex subunit KNTC1/ROD C-terminal domain-containing protein</fullName>
    </recommendedName>
</protein>
<keyword evidence="3" id="KW-1185">Reference proteome</keyword>
<evidence type="ECO:0000256" key="1">
    <source>
        <dbReference type="SAM" id="MobiDB-lite"/>
    </source>
</evidence>